<dbReference type="InterPro" id="IPR024983">
    <property type="entry name" value="CHAT_dom"/>
</dbReference>
<protein>
    <submittedName>
        <fullName evidence="2">CHAT domain protein</fullName>
    </submittedName>
</protein>
<dbReference type="RefSeq" id="WP_103565432.1">
    <property type="nucleotide sequence ID" value="NZ_MTBP01000004.1"/>
</dbReference>
<gene>
    <name evidence="2" type="ORF">BTM25_49440</name>
</gene>
<name>A0A2P4UCG8_9ACTN</name>
<sequence length="764" mass="77505">METRPGAAPDAYAAALLRIDLMDVLAARGDAAGALAEAELARPVVTGADADRLDAAVARALAHAGRLPEATGLAMDTLRRLRRGGDPVTRVDLLSALGTAQALRGSAGCARAALAEAVATAADAGLAARAAAARADLALAAARCGDLPDALALFAAAEPGLSGERLARCRLGRAETLLRAGLPAEARALLARTLAAAESGGHRAAVADGLLLLGHAELADGAPDAAAGTAERARAAFAAQGRTGWTRPAEHLLLRARYAAGDRSPLLLATARAVAARLDAGGWTTAAAQARVIAARVALRLGRPDAVPRGVPVRVGPAALRAASWHLVALERCGRGDAAGAREAVRAGLRILAAHADALGAHEPRAHTAGTGADLAALGLELAGTAADLLAGEERRRALARRPVAVRPPRDPARAAALAEIRTLSARQAAATAETAACPILERRLLRLEAALRAGALRRTPERTPAPPSLRALSAALDGRVLVELVRIGDGLHAVTVRDGRARRHVLGPYAAAARDAALLRTAVDHADAPPPSALLAPLRDVLGDRELVLAPTGALHGLPWAALPELAGRPFTVAPSAAAWLRAHRVARRAGRTVLAAGPGLDHAEDEITRVAAAYPDAERLTGATARAEAVRDALDGAAVAHVAAHGRFRPGNPLFSALRMADGPLLAHDLEDIASVPPLVVLSACDAGRSTGGEAVLGLPGVLLALGARTVIAPVTRVADAESPAFMAALHRALAAGTPPAWALARAPATPGTAGFLCFGAG</sequence>
<dbReference type="Proteomes" id="UP000242367">
    <property type="component" value="Unassembled WGS sequence"/>
</dbReference>
<evidence type="ECO:0000313" key="3">
    <source>
        <dbReference type="Proteomes" id="UP000242367"/>
    </source>
</evidence>
<dbReference type="Pfam" id="PF12770">
    <property type="entry name" value="CHAT"/>
    <property type="match status" value="1"/>
</dbReference>
<accession>A0A2P4UCG8</accession>
<evidence type="ECO:0000259" key="1">
    <source>
        <dbReference type="Pfam" id="PF12770"/>
    </source>
</evidence>
<dbReference type="EMBL" id="MTBP01000004">
    <property type="protein sequence ID" value="POM22740.1"/>
    <property type="molecule type" value="Genomic_DNA"/>
</dbReference>
<keyword evidence="3" id="KW-1185">Reference proteome</keyword>
<comment type="caution">
    <text evidence="2">The sequence shown here is derived from an EMBL/GenBank/DDBJ whole genome shotgun (WGS) entry which is preliminary data.</text>
</comment>
<evidence type="ECO:0000313" key="2">
    <source>
        <dbReference type="EMBL" id="POM22740.1"/>
    </source>
</evidence>
<feature type="domain" description="CHAT" evidence="1">
    <location>
        <begin position="534"/>
        <end position="749"/>
    </location>
</feature>
<dbReference type="InterPro" id="IPR011990">
    <property type="entry name" value="TPR-like_helical_dom_sf"/>
</dbReference>
<dbReference type="SUPFAM" id="SSF48452">
    <property type="entry name" value="TPR-like"/>
    <property type="match status" value="1"/>
</dbReference>
<organism evidence="2 3">
    <name type="scientific">Actinomadura rubteroloni</name>
    <dbReference type="NCBI Taxonomy" id="1926885"/>
    <lineage>
        <taxon>Bacteria</taxon>
        <taxon>Bacillati</taxon>
        <taxon>Actinomycetota</taxon>
        <taxon>Actinomycetes</taxon>
        <taxon>Streptosporangiales</taxon>
        <taxon>Thermomonosporaceae</taxon>
        <taxon>Actinomadura</taxon>
    </lineage>
</organism>
<dbReference type="AlphaFoldDB" id="A0A2P4UCG8"/>
<proteinExistence type="predicted"/>
<reference evidence="2 3" key="1">
    <citation type="journal article" date="2017" name="Chemistry">
        <title>Isolation, Biosynthesis and Chemical Modifications of Rubterolones A-F: Rare Tropolone Alkaloids from Actinomadura sp. 5-2.</title>
        <authorList>
            <person name="Guo H."/>
            <person name="Benndorf R."/>
            <person name="Leichnitz D."/>
            <person name="Klassen J.L."/>
            <person name="Vollmers J."/>
            <person name="Gorls H."/>
            <person name="Steinacker M."/>
            <person name="Weigel C."/>
            <person name="Dahse H.M."/>
            <person name="Kaster A.K."/>
            <person name="de Beer Z.W."/>
            <person name="Poulsen M."/>
            <person name="Beemelmanns C."/>
        </authorList>
    </citation>
    <scope>NUCLEOTIDE SEQUENCE [LARGE SCALE GENOMIC DNA]</scope>
    <source>
        <strain evidence="2 3">5-2</strain>
    </source>
</reference>